<evidence type="ECO:0000256" key="1">
    <source>
        <dbReference type="SAM" id="MobiDB-lite"/>
    </source>
</evidence>
<reference evidence="2 3" key="1">
    <citation type="submission" date="2018-08" db="EMBL/GenBank/DDBJ databases">
        <title>Genomic Encyclopedia of Archaeal and Bacterial Type Strains, Phase II (KMG-II): from individual species to whole genera.</title>
        <authorList>
            <person name="Goeker M."/>
        </authorList>
    </citation>
    <scope>NUCLEOTIDE SEQUENCE [LARGE SCALE GENOMIC DNA]</scope>
    <source>
        <strain evidence="2 3">DSM 2261</strain>
    </source>
</reference>
<gene>
    <name evidence="2" type="ORF">ATI61_11850</name>
</gene>
<accession>A0ABX9JN15</accession>
<evidence type="ECO:0000313" key="3">
    <source>
        <dbReference type="Proteomes" id="UP000256345"/>
    </source>
</evidence>
<proteinExistence type="predicted"/>
<protein>
    <submittedName>
        <fullName evidence="2">Uncharacterized protein</fullName>
    </submittedName>
</protein>
<evidence type="ECO:0000313" key="2">
    <source>
        <dbReference type="EMBL" id="REG22845.1"/>
    </source>
</evidence>
<dbReference type="EMBL" id="QUMU01000018">
    <property type="protein sequence ID" value="REG22845.1"/>
    <property type="molecule type" value="Genomic_DNA"/>
</dbReference>
<feature type="compositionally biased region" description="Low complexity" evidence="1">
    <location>
        <begin position="98"/>
        <end position="113"/>
    </location>
</feature>
<dbReference type="Proteomes" id="UP000256345">
    <property type="component" value="Unassembled WGS sequence"/>
</dbReference>
<sequence>MGWTSGAGCWPWSSAPRDGVRGRKRCAACWASPPGRCSAGARPGMPRTSGPPHTANLPIVSLLRSGGSRWSCSASRGIAASLHASSFLVWRIRASTSLPSPPSTGSSGPSGSPVRLPVHGLRRSMWPGRPTRSGAGTSPTSRARCEAPSSTCTSSWISTAAASWAGVSTRRRAHGTPHGSSTRRARRMVWIPGDWCFAPTTEGPCGAPPCSTRSGVWESFHPSAVPA</sequence>
<name>A0ABX9JN15_9BACT</name>
<feature type="region of interest" description="Disordered" evidence="1">
    <location>
        <begin position="98"/>
        <end position="146"/>
    </location>
</feature>
<keyword evidence="3" id="KW-1185">Reference proteome</keyword>
<comment type="caution">
    <text evidence="2">The sequence shown here is derived from an EMBL/GenBank/DDBJ whole genome shotgun (WGS) entry which is preliminary data.</text>
</comment>
<organism evidence="2 3">
    <name type="scientific">Archangium gephyra</name>
    <dbReference type="NCBI Taxonomy" id="48"/>
    <lineage>
        <taxon>Bacteria</taxon>
        <taxon>Pseudomonadati</taxon>
        <taxon>Myxococcota</taxon>
        <taxon>Myxococcia</taxon>
        <taxon>Myxococcales</taxon>
        <taxon>Cystobacterineae</taxon>
        <taxon>Archangiaceae</taxon>
        <taxon>Archangium</taxon>
    </lineage>
</organism>